<feature type="domain" description="C2H2-type" evidence="11">
    <location>
        <begin position="326"/>
        <end position="353"/>
    </location>
</feature>
<keyword evidence="4 9" id="KW-0863">Zinc-finger</keyword>
<name>A0A163J4Y3_ABSGL</name>
<dbReference type="GO" id="GO:0000981">
    <property type="term" value="F:DNA-binding transcription factor activity, RNA polymerase II-specific"/>
    <property type="evidence" value="ECO:0007669"/>
    <property type="project" value="TreeGrafter"/>
</dbReference>
<dbReference type="GO" id="GO:0031519">
    <property type="term" value="C:PcG protein complex"/>
    <property type="evidence" value="ECO:0007669"/>
    <property type="project" value="TreeGrafter"/>
</dbReference>
<dbReference type="GO" id="GO:0005667">
    <property type="term" value="C:transcription regulator complex"/>
    <property type="evidence" value="ECO:0007669"/>
    <property type="project" value="TreeGrafter"/>
</dbReference>
<dbReference type="FunFam" id="3.30.160.60:FF:000145">
    <property type="entry name" value="Zinc finger protein 574"/>
    <property type="match status" value="1"/>
</dbReference>
<evidence type="ECO:0000256" key="7">
    <source>
        <dbReference type="ARBA" id="ARBA00023163"/>
    </source>
</evidence>
<dbReference type="PROSITE" id="PS00028">
    <property type="entry name" value="ZINC_FINGER_C2H2_1"/>
    <property type="match status" value="2"/>
</dbReference>
<organism evidence="12">
    <name type="scientific">Absidia glauca</name>
    <name type="common">Pin mould</name>
    <dbReference type="NCBI Taxonomy" id="4829"/>
    <lineage>
        <taxon>Eukaryota</taxon>
        <taxon>Fungi</taxon>
        <taxon>Fungi incertae sedis</taxon>
        <taxon>Mucoromycota</taxon>
        <taxon>Mucoromycotina</taxon>
        <taxon>Mucoromycetes</taxon>
        <taxon>Mucorales</taxon>
        <taxon>Cunninghamellaceae</taxon>
        <taxon>Absidia</taxon>
    </lineage>
</organism>
<accession>A0A163J4Y3</accession>
<keyword evidence="3" id="KW-0677">Repeat</keyword>
<dbReference type="OMA" id="ENIPRRY"/>
<feature type="region of interest" description="Disordered" evidence="10">
    <location>
        <begin position="186"/>
        <end position="209"/>
    </location>
</feature>
<gene>
    <name evidence="12" type="primary">ABSGL_05127.1 scaffold 6524</name>
</gene>
<dbReference type="GO" id="GO:0000978">
    <property type="term" value="F:RNA polymerase II cis-regulatory region sequence-specific DNA binding"/>
    <property type="evidence" value="ECO:0007669"/>
    <property type="project" value="TreeGrafter"/>
</dbReference>
<dbReference type="GO" id="GO:0008270">
    <property type="term" value="F:zinc ion binding"/>
    <property type="evidence" value="ECO:0007669"/>
    <property type="project" value="UniProtKB-KW"/>
</dbReference>
<feature type="region of interest" description="Disordered" evidence="10">
    <location>
        <begin position="44"/>
        <end position="94"/>
    </location>
</feature>
<sequence>MTFEIDRPIHFLPQANYMKEDFGYSSAMALTQQQQHSPVYSPAYNVSSAQDHAGNKSGMEPEGAYNNLPSSYHHDQISSSSSSPSTSQVPVSTSLTPLYPLGSSYSDMGAANSSPQSSKKINDIHNRDLLSPLPTNASLLTPPPLDMLQLHPNSVAWKQDMYPSHIEQPNTSWIQQQQDDNLYYSASTTPRSLSNSPPQPQPPQLHPLNLPPCNCISMMPQYNSSFNGMPSPLDLAPSPGTTKMPHSSSSQHIKRSRYHRSPYQRPADHHQPSFNPPALPSSSTSTSSSSSEQQQQHTNQPPRNRLASSSSSSSSSSTTENIPRRYKCTVCVKRFTRPSSLATHMHSHTGEKPYRCNVDGCGRRFSVVSNLRRHAKIHSHTMGSR</sequence>
<dbReference type="GO" id="GO:0000785">
    <property type="term" value="C:chromatin"/>
    <property type="evidence" value="ECO:0007669"/>
    <property type="project" value="TreeGrafter"/>
</dbReference>
<evidence type="ECO:0000313" key="12">
    <source>
        <dbReference type="EMBL" id="SAL99500.1"/>
    </source>
</evidence>
<dbReference type="AlphaFoldDB" id="A0A163J4Y3"/>
<evidence type="ECO:0000256" key="10">
    <source>
        <dbReference type="SAM" id="MobiDB-lite"/>
    </source>
</evidence>
<dbReference type="EMBL" id="LT552789">
    <property type="protein sequence ID" value="SAL99500.1"/>
    <property type="molecule type" value="Genomic_DNA"/>
</dbReference>
<evidence type="ECO:0000313" key="13">
    <source>
        <dbReference type="Proteomes" id="UP000078561"/>
    </source>
</evidence>
<feature type="compositionally biased region" description="Polar residues" evidence="10">
    <location>
        <begin position="292"/>
        <end position="302"/>
    </location>
</feature>
<feature type="compositionally biased region" description="Polar residues" evidence="10">
    <location>
        <begin position="239"/>
        <end position="251"/>
    </location>
</feature>
<feature type="compositionally biased region" description="Low complexity" evidence="10">
    <location>
        <begin position="281"/>
        <end position="291"/>
    </location>
</feature>
<proteinExistence type="predicted"/>
<dbReference type="OrthoDB" id="6077919at2759"/>
<dbReference type="Pfam" id="PF00096">
    <property type="entry name" value="zf-C2H2"/>
    <property type="match status" value="2"/>
</dbReference>
<dbReference type="STRING" id="4829.A0A163J4Y3"/>
<dbReference type="InParanoid" id="A0A163J4Y3"/>
<keyword evidence="6" id="KW-0805">Transcription regulation</keyword>
<feature type="compositionally biased region" description="Low complexity" evidence="10">
    <location>
        <begin position="308"/>
        <end position="317"/>
    </location>
</feature>
<evidence type="ECO:0000256" key="5">
    <source>
        <dbReference type="ARBA" id="ARBA00022833"/>
    </source>
</evidence>
<feature type="compositionally biased region" description="Low complexity" evidence="10">
    <location>
        <begin position="77"/>
        <end position="94"/>
    </location>
</feature>
<evidence type="ECO:0000256" key="3">
    <source>
        <dbReference type="ARBA" id="ARBA00022737"/>
    </source>
</evidence>
<keyword evidence="8" id="KW-0539">Nucleus</keyword>
<keyword evidence="13" id="KW-1185">Reference proteome</keyword>
<keyword evidence="2" id="KW-0479">Metal-binding</keyword>
<evidence type="ECO:0000256" key="9">
    <source>
        <dbReference type="PROSITE-ProRule" id="PRU00042"/>
    </source>
</evidence>
<evidence type="ECO:0000259" key="11">
    <source>
        <dbReference type="PROSITE" id="PS50157"/>
    </source>
</evidence>
<dbReference type="PANTHER" id="PTHR14003:SF19">
    <property type="entry name" value="YY2 TRANSCRIPTION FACTOR"/>
    <property type="match status" value="1"/>
</dbReference>
<reference evidence="12" key="1">
    <citation type="submission" date="2016-04" db="EMBL/GenBank/DDBJ databases">
        <authorList>
            <person name="Evans L.H."/>
            <person name="Alamgir A."/>
            <person name="Owens N."/>
            <person name="Weber N.D."/>
            <person name="Virtaneva K."/>
            <person name="Barbian K."/>
            <person name="Babar A."/>
            <person name="Rosenke K."/>
        </authorList>
    </citation>
    <scope>NUCLEOTIDE SEQUENCE [LARGE SCALE GENOMIC DNA]</scope>
    <source>
        <strain evidence="12">CBS 101.48</strain>
    </source>
</reference>
<evidence type="ECO:0000256" key="2">
    <source>
        <dbReference type="ARBA" id="ARBA00022723"/>
    </source>
</evidence>
<protein>
    <recommendedName>
        <fullName evidence="11">C2H2-type domain-containing protein</fullName>
    </recommendedName>
</protein>
<feature type="domain" description="C2H2-type" evidence="11">
    <location>
        <begin position="354"/>
        <end position="383"/>
    </location>
</feature>
<keyword evidence="7" id="KW-0804">Transcription</keyword>
<evidence type="ECO:0000256" key="6">
    <source>
        <dbReference type="ARBA" id="ARBA00023015"/>
    </source>
</evidence>
<dbReference type="FunFam" id="3.30.160.60:FF:001289">
    <property type="entry name" value="Zinc finger protein 574"/>
    <property type="match status" value="1"/>
</dbReference>
<dbReference type="SUPFAM" id="SSF57667">
    <property type="entry name" value="beta-beta-alpha zinc fingers"/>
    <property type="match status" value="1"/>
</dbReference>
<dbReference type="PANTHER" id="PTHR14003">
    <property type="entry name" value="TRANSCRIPTIONAL REPRESSOR PROTEIN YY"/>
    <property type="match status" value="1"/>
</dbReference>
<dbReference type="InterPro" id="IPR013087">
    <property type="entry name" value="Znf_C2H2_type"/>
</dbReference>
<dbReference type="SMART" id="SM00355">
    <property type="entry name" value="ZnF_C2H2"/>
    <property type="match status" value="2"/>
</dbReference>
<evidence type="ECO:0000256" key="4">
    <source>
        <dbReference type="ARBA" id="ARBA00022771"/>
    </source>
</evidence>
<feature type="compositionally biased region" description="Basic residues" evidence="10">
    <location>
        <begin position="252"/>
        <end position="262"/>
    </location>
</feature>
<evidence type="ECO:0000256" key="1">
    <source>
        <dbReference type="ARBA" id="ARBA00004123"/>
    </source>
</evidence>
<dbReference type="Proteomes" id="UP000078561">
    <property type="component" value="Unassembled WGS sequence"/>
</dbReference>
<keyword evidence="5" id="KW-0862">Zinc</keyword>
<evidence type="ECO:0000256" key="8">
    <source>
        <dbReference type="ARBA" id="ARBA00023242"/>
    </source>
</evidence>
<dbReference type="PROSITE" id="PS50157">
    <property type="entry name" value="ZINC_FINGER_C2H2_2"/>
    <property type="match status" value="2"/>
</dbReference>
<feature type="region of interest" description="Disordered" evidence="10">
    <location>
        <begin position="227"/>
        <end position="322"/>
    </location>
</feature>
<dbReference type="Gene3D" id="3.30.160.60">
    <property type="entry name" value="Classic Zinc Finger"/>
    <property type="match status" value="2"/>
</dbReference>
<comment type="subcellular location">
    <subcellularLocation>
        <location evidence="1">Nucleus</location>
    </subcellularLocation>
</comment>
<dbReference type="InterPro" id="IPR036236">
    <property type="entry name" value="Znf_C2H2_sf"/>
</dbReference>